<sequence length="169" mass="19450">MTLEQELETANKVEEDILAVLKALYLSASNTDSRVSSLNEQIKRDTPTYMEEIERLKQQLHELRSTSEGPDNEFEKELESVNNSVKSALVEEEEATRQLQEMQSEMNRFQLKRDKAINEAIRNEALVKKLTADWEARTADLNNLQVLYNEAVSQRAKCCARIWVSLSSK</sequence>
<dbReference type="Proteomes" id="UP001163321">
    <property type="component" value="Chromosome 13"/>
</dbReference>
<comment type="caution">
    <text evidence="1">The sequence shown here is derived from an EMBL/GenBank/DDBJ whole genome shotgun (WGS) entry which is preliminary data.</text>
</comment>
<keyword evidence="2" id="KW-1185">Reference proteome</keyword>
<protein>
    <submittedName>
        <fullName evidence="1">Uncharacterized protein</fullName>
    </submittedName>
</protein>
<reference evidence="1 2" key="1">
    <citation type="journal article" date="2022" name="bioRxiv">
        <title>The genome of the oomycete Peronosclerospora sorghi, a cosmopolitan pathogen of maize and sorghum, is inflated with dispersed pseudogenes.</title>
        <authorList>
            <person name="Fletcher K."/>
            <person name="Martin F."/>
            <person name="Isakeit T."/>
            <person name="Cavanaugh K."/>
            <person name="Magill C."/>
            <person name="Michelmore R."/>
        </authorList>
    </citation>
    <scope>NUCLEOTIDE SEQUENCE [LARGE SCALE GENOMIC DNA]</scope>
    <source>
        <strain evidence="1">P6</strain>
    </source>
</reference>
<organism evidence="1 2">
    <name type="scientific">Peronosclerospora sorghi</name>
    <dbReference type="NCBI Taxonomy" id="230839"/>
    <lineage>
        <taxon>Eukaryota</taxon>
        <taxon>Sar</taxon>
        <taxon>Stramenopiles</taxon>
        <taxon>Oomycota</taxon>
        <taxon>Peronosporomycetes</taxon>
        <taxon>Peronosporales</taxon>
        <taxon>Peronosporaceae</taxon>
        <taxon>Peronosclerospora</taxon>
    </lineage>
</organism>
<accession>A0ACC0WGD5</accession>
<evidence type="ECO:0000313" key="2">
    <source>
        <dbReference type="Proteomes" id="UP001163321"/>
    </source>
</evidence>
<name>A0ACC0WGD5_9STRA</name>
<proteinExistence type="predicted"/>
<gene>
    <name evidence="1" type="ORF">PsorP6_013379</name>
</gene>
<evidence type="ECO:0000313" key="1">
    <source>
        <dbReference type="EMBL" id="KAI9917715.1"/>
    </source>
</evidence>
<dbReference type="EMBL" id="CM047592">
    <property type="protein sequence ID" value="KAI9917715.1"/>
    <property type="molecule type" value="Genomic_DNA"/>
</dbReference>